<feature type="region of interest" description="Disordered" evidence="1">
    <location>
        <begin position="65"/>
        <end position="126"/>
    </location>
</feature>
<accession>A0A176VJM0</accession>
<organism evidence="2 3">
    <name type="scientific">Marchantia polymorpha subsp. ruderalis</name>
    <dbReference type="NCBI Taxonomy" id="1480154"/>
    <lineage>
        <taxon>Eukaryota</taxon>
        <taxon>Viridiplantae</taxon>
        <taxon>Streptophyta</taxon>
        <taxon>Embryophyta</taxon>
        <taxon>Marchantiophyta</taxon>
        <taxon>Marchantiopsida</taxon>
        <taxon>Marchantiidae</taxon>
        <taxon>Marchantiales</taxon>
        <taxon>Marchantiaceae</taxon>
        <taxon>Marchantia</taxon>
    </lineage>
</organism>
<evidence type="ECO:0000256" key="1">
    <source>
        <dbReference type="SAM" id="MobiDB-lite"/>
    </source>
</evidence>
<sequence>MRLLEQPISLRQCLHPRAHGRHRNHHHDHHHDHHLLLLRAELSRDFLQRGLSSYHLRFPAPLASSIGQQWRPRSSQNTKQTPSTEGSKEGRENETQEGAEAAAAVSAIQRPQQQQQHRSRSGSSSSSSSALVFASHHLLLLSTPLLCSAQLSSPRALCQNWSSGLRSCSSVQLQSVNLLPLLHQHQHACSIFVQVRAGAGGGGGGGDDDNDDVQSAATYIGLARVQSLLLLLANLVGRGLQQQQVR</sequence>
<dbReference type="AlphaFoldDB" id="A0A176VJM0"/>
<dbReference type="Proteomes" id="UP000077202">
    <property type="component" value="Unassembled WGS sequence"/>
</dbReference>
<evidence type="ECO:0000313" key="2">
    <source>
        <dbReference type="EMBL" id="OAE21149.1"/>
    </source>
</evidence>
<name>A0A176VJM0_MARPO</name>
<protein>
    <submittedName>
        <fullName evidence="2">Uncharacterized protein</fullName>
    </submittedName>
</protein>
<reference evidence="2" key="1">
    <citation type="submission" date="2016-03" db="EMBL/GenBank/DDBJ databases">
        <title>Mechanisms controlling the formation of the plant cell surface in tip-growing cells are functionally conserved among land plants.</title>
        <authorList>
            <person name="Honkanen S."/>
            <person name="Jones V.A."/>
            <person name="Morieri G."/>
            <person name="Champion C."/>
            <person name="Hetherington A.J."/>
            <person name="Kelly S."/>
            <person name="Saint-Marcoux D."/>
            <person name="Proust H."/>
            <person name="Prescott H."/>
            <person name="Dolan L."/>
        </authorList>
    </citation>
    <scope>NUCLEOTIDE SEQUENCE [LARGE SCALE GENOMIC DNA]</scope>
    <source>
        <tissue evidence="2">Whole gametophyte</tissue>
    </source>
</reference>
<evidence type="ECO:0000313" key="3">
    <source>
        <dbReference type="Proteomes" id="UP000077202"/>
    </source>
</evidence>
<feature type="compositionally biased region" description="Low complexity" evidence="1">
    <location>
        <begin position="96"/>
        <end position="126"/>
    </location>
</feature>
<gene>
    <name evidence="2" type="ORF">AXG93_872s1180</name>
</gene>
<proteinExistence type="predicted"/>
<keyword evidence="3" id="KW-1185">Reference proteome</keyword>
<feature type="compositionally biased region" description="Polar residues" evidence="1">
    <location>
        <begin position="65"/>
        <end position="85"/>
    </location>
</feature>
<dbReference type="EMBL" id="LVLJ01003524">
    <property type="protein sequence ID" value="OAE21149.1"/>
    <property type="molecule type" value="Genomic_DNA"/>
</dbReference>
<comment type="caution">
    <text evidence="2">The sequence shown here is derived from an EMBL/GenBank/DDBJ whole genome shotgun (WGS) entry which is preliminary data.</text>
</comment>